<protein>
    <recommendedName>
        <fullName evidence="4">Replicase polyprotein 1ab</fullName>
    </recommendedName>
</protein>
<dbReference type="EMBL" id="BONP01000018">
    <property type="protein sequence ID" value="GIG40960.1"/>
    <property type="molecule type" value="Genomic_DNA"/>
</dbReference>
<dbReference type="RefSeq" id="WP_239069267.1">
    <property type="nucleotide sequence ID" value="NZ_BONP01000018.1"/>
</dbReference>
<proteinExistence type="predicted"/>
<sequence>MREAARDTPRDDRDVRVPDPVVPDDVTFSLLDRDVRGRLRTLSKDNADRVGRHLVMVGRLLDDDAEAAYEHAQAAVRRAGRVDVVREAAGLAAYRTGRYAEALRELRTVRRLNGSSEHLAIMADAERGLGRPERAIALAQEPEASTLDADTQIELAIVVSGARLDLGQAEAAVAALSGPSVRAARGLVAARVAQARAAALDAAGRADEAATELAAYSQETLDESAGTTFGYDEVVVYDLAEETDGEPVDGEPADSEPADSEPVDVEPVDSESADVEPADGEADVDGTTGDGDAR</sequence>
<feature type="compositionally biased region" description="Acidic residues" evidence="1">
    <location>
        <begin position="241"/>
        <end position="284"/>
    </location>
</feature>
<evidence type="ECO:0000256" key="1">
    <source>
        <dbReference type="SAM" id="MobiDB-lite"/>
    </source>
</evidence>
<feature type="region of interest" description="Disordered" evidence="1">
    <location>
        <begin position="241"/>
        <end position="294"/>
    </location>
</feature>
<organism evidence="2 3">
    <name type="scientific">Cellulomonas phragmiteti</name>
    <dbReference type="NCBI Taxonomy" id="478780"/>
    <lineage>
        <taxon>Bacteria</taxon>
        <taxon>Bacillati</taxon>
        <taxon>Actinomycetota</taxon>
        <taxon>Actinomycetes</taxon>
        <taxon>Micrococcales</taxon>
        <taxon>Cellulomonadaceae</taxon>
        <taxon>Cellulomonas</taxon>
    </lineage>
</organism>
<dbReference type="Proteomes" id="UP000614741">
    <property type="component" value="Unassembled WGS sequence"/>
</dbReference>
<reference evidence="2 3" key="1">
    <citation type="submission" date="2021-01" db="EMBL/GenBank/DDBJ databases">
        <title>Whole genome shotgun sequence of Cellulomonas phragmiteti NBRC 110785.</title>
        <authorList>
            <person name="Komaki H."/>
            <person name="Tamura T."/>
        </authorList>
    </citation>
    <scope>NUCLEOTIDE SEQUENCE [LARGE SCALE GENOMIC DNA]</scope>
    <source>
        <strain evidence="2 3">NBRC 110785</strain>
    </source>
</reference>
<evidence type="ECO:0008006" key="4">
    <source>
        <dbReference type="Google" id="ProtNLM"/>
    </source>
</evidence>
<evidence type="ECO:0000313" key="3">
    <source>
        <dbReference type="Proteomes" id="UP000614741"/>
    </source>
</evidence>
<gene>
    <name evidence="2" type="ORF">Cph01nite_27220</name>
</gene>
<name>A0ABQ4DNP0_9CELL</name>
<accession>A0ABQ4DNP0</accession>
<evidence type="ECO:0000313" key="2">
    <source>
        <dbReference type="EMBL" id="GIG40960.1"/>
    </source>
</evidence>
<comment type="caution">
    <text evidence="2">The sequence shown here is derived from an EMBL/GenBank/DDBJ whole genome shotgun (WGS) entry which is preliminary data.</text>
</comment>
<keyword evidence="3" id="KW-1185">Reference proteome</keyword>